<dbReference type="Pfam" id="PF17990">
    <property type="entry name" value="LodA_N"/>
    <property type="match status" value="1"/>
</dbReference>
<organism evidence="3 4">
    <name type="scientific">Elstera cyanobacteriorum</name>
    <dbReference type="NCBI Taxonomy" id="2022747"/>
    <lineage>
        <taxon>Bacteria</taxon>
        <taxon>Pseudomonadati</taxon>
        <taxon>Pseudomonadota</taxon>
        <taxon>Alphaproteobacteria</taxon>
        <taxon>Rhodospirillales</taxon>
        <taxon>Rhodospirillaceae</taxon>
        <taxon>Elstera</taxon>
    </lineage>
</organism>
<evidence type="ECO:0000313" key="3">
    <source>
        <dbReference type="EMBL" id="OYQ21075.1"/>
    </source>
</evidence>
<feature type="domain" description="L-Lysine epsilon oxidase N-terminal" evidence="1">
    <location>
        <begin position="10"/>
        <end position="256"/>
    </location>
</feature>
<dbReference type="AlphaFoldDB" id="A0A255XXF6"/>
<dbReference type="OrthoDB" id="336698at2"/>
<name>A0A255XXF6_9PROT</name>
<comment type="caution">
    <text evidence="3">The sequence shown here is derived from an EMBL/GenBank/DDBJ whole genome shotgun (WGS) entry which is preliminary data.</text>
</comment>
<feature type="domain" description="L-lysine epsilon oxidase C-terminal" evidence="2">
    <location>
        <begin position="593"/>
        <end position="772"/>
    </location>
</feature>
<dbReference type="EMBL" id="NOXS01000024">
    <property type="protein sequence ID" value="OYQ21075.1"/>
    <property type="molecule type" value="Genomic_DNA"/>
</dbReference>
<reference evidence="3 4" key="1">
    <citation type="submission" date="2017-07" db="EMBL/GenBank/DDBJ databases">
        <title>Elstera cyanobacteriorum sp. nov., a novel bacterium isolated from cyanobacterial aggregates in a eutrophic lake.</title>
        <authorList>
            <person name="Cai H."/>
        </authorList>
    </citation>
    <scope>NUCLEOTIDE SEQUENCE [LARGE SCALE GENOMIC DNA]</scope>
    <source>
        <strain evidence="3 4">TH019</strain>
    </source>
</reference>
<evidence type="ECO:0008006" key="5">
    <source>
        <dbReference type="Google" id="ProtNLM"/>
    </source>
</evidence>
<accession>A0A255XXF6</accession>
<protein>
    <recommendedName>
        <fullName evidence="5">L-lysine 6-oxidase</fullName>
    </recommendedName>
</protein>
<dbReference type="InterPro" id="IPR041173">
    <property type="entry name" value="LodA_C"/>
</dbReference>
<dbReference type="Proteomes" id="UP000216361">
    <property type="component" value="Unassembled WGS sequence"/>
</dbReference>
<evidence type="ECO:0000313" key="4">
    <source>
        <dbReference type="Proteomes" id="UP000216361"/>
    </source>
</evidence>
<sequence length="879" mass="98621">MATTPRYQIHPAIGIARLGNSPDEFYIAPEHPAARPIECDALGNPKRTPDGLKDIPVSTFKDAEGRIKRQAARFQLYVYDDEHPDGRVLKIGDRIKGGGNSGTLVDIIWQVHVANKKAVWYEFRGLSGETGYPADHPRRNADITDPNARQQLIIDPGPQIVNLRDRRRAEFSRDGNPGYATTFPPKGLWPKDIDTLGTALVDDDGRLLVLGGFGNSGSYKSGVGQPRIDNYANTDGWFDDTADGSVTARLVMFSEDVQSTRFIDVEYPAWVISGYPRYAPEMLDMITLDEVIEDVAVQQFAYRPDLYGTAGTFKDPQRIDPHNEGELSFWRDGRLEWNPDYKPWFWRDIWPILFRPNEFNWVSNILLQSNMPHDQSQRGTFDPYRLGEQPFLSPGQLKRRKELALYSHSLGTLGAEALEPALMRRERDAPDGADLDGLIVKLNQAFADFVQTVAPLKPEETPDAYLKRWQKLHQAPTEAYEKAGQTLRDAVHTLLVPPQAVTRLLARRAENKAAKPADPNEHLVDAIARVLTEFRSGRLLVQAFEAAELAALNDPYGPMRQFLFDVLRRPGEENVFRVQGDPTTRTYHLPLMPLLAGDNPKYNDTPSKFLRLTDLQLYLLRQWAEGKFINEVTAGFVPAAAVNPWQPYPRGPIVTGRQLDQGVLSNMLGGAFFPGAEVCWIIRNPGVWYEPYRLKADPTFASFAETAAQANARRGTVNPMTYIGYAEDDLSQDSNYAVGLQPGDLTKTSALPWQADFNECTTQTINITYEMWNQIDPTNPADPVMAREQKTWETMWWPAHRPLQVAELIDDGSGNLQTTSALNWSRGIPQTSAGDLKMVTGWTGLSFVVLNPTLPPDVLNSPQLDQPRFIGVERGKDTP</sequence>
<dbReference type="InterPro" id="IPR041168">
    <property type="entry name" value="LodA_N"/>
</dbReference>
<proteinExistence type="predicted"/>
<evidence type="ECO:0000259" key="2">
    <source>
        <dbReference type="Pfam" id="PF18417"/>
    </source>
</evidence>
<gene>
    <name evidence="3" type="ORF">CHR90_02455</name>
</gene>
<dbReference type="RefSeq" id="WP_094407372.1">
    <property type="nucleotide sequence ID" value="NZ_BMJZ01000012.1"/>
</dbReference>
<dbReference type="Pfam" id="PF18417">
    <property type="entry name" value="LodA_C"/>
    <property type="match status" value="1"/>
</dbReference>
<keyword evidence="4" id="KW-1185">Reference proteome</keyword>
<evidence type="ECO:0000259" key="1">
    <source>
        <dbReference type="Pfam" id="PF17990"/>
    </source>
</evidence>